<proteinExistence type="predicted"/>
<protein>
    <submittedName>
        <fullName evidence="1">Uncharacterized protein</fullName>
    </submittedName>
</protein>
<reference evidence="1 2" key="1">
    <citation type="submission" date="2024-10" db="EMBL/GenBank/DDBJ databases">
        <title>The Natural Products Discovery Center: Release of the First 8490 Sequenced Strains for Exploring Actinobacteria Biosynthetic Diversity.</title>
        <authorList>
            <person name="Kalkreuter E."/>
            <person name="Kautsar S.A."/>
            <person name="Yang D."/>
            <person name="Bader C.D."/>
            <person name="Teijaro C.N."/>
            <person name="Fluegel L."/>
            <person name="Davis C.M."/>
            <person name="Simpson J.R."/>
            <person name="Lauterbach L."/>
            <person name="Steele A.D."/>
            <person name="Gui C."/>
            <person name="Meng S."/>
            <person name="Li G."/>
            <person name="Viehrig K."/>
            <person name="Ye F."/>
            <person name="Su P."/>
            <person name="Kiefer A.F."/>
            <person name="Nichols A."/>
            <person name="Cepeda A.J."/>
            <person name="Yan W."/>
            <person name="Fan B."/>
            <person name="Jiang Y."/>
            <person name="Adhikari A."/>
            <person name="Zheng C.-J."/>
            <person name="Schuster L."/>
            <person name="Cowan T.M."/>
            <person name="Smanski M.J."/>
            <person name="Chevrette M.G."/>
            <person name="De Carvalho L.P.S."/>
            <person name="Shen B."/>
        </authorList>
    </citation>
    <scope>NUCLEOTIDE SEQUENCE [LARGE SCALE GENOMIC DNA]</scope>
    <source>
        <strain evidence="1 2">NPDC048320</strain>
    </source>
</reference>
<dbReference type="Proteomes" id="UP001604267">
    <property type="component" value="Unassembled WGS sequence"/>
</dbReference>
<keyword evidence="2" id="KW-1185">Reference proteome</keyword>
<name>A0ABW7BCD2_9ACTN</name>
<dbReference type="EMBL" id="JBICYV010000012">
    <property type="protein sequence ID" value="MFG3013557.1"/>
    <property type="molecule type" value="Genomic_DNA"/>
</dbReference>
<dbReference type="RefSeq" id="WP_392819763.1">
    <property type="nucleotide sequence ID" value="NZ_JBICYV010000012.1"/>
</dbReference>
<sequence>MAGRSDAASPREPWPQVIYSEDKVICVALRAVAGPQVYLADVPLAGRKPEEAHQYLSDRTAEHSN</sequence>
<organism evidence="1 2">
    <name type="scientific">Streptomyces cinerochromogenes</name>
    <dbReference type="NCBI Taxonomy" id="66422"/>
    <lineage>
        <taxon>Bacteria</taxon>
        <taxon>Bacillati</taxon>
        <taxon>Actinomycetota</taxon>
        <taxon>Actinomycetes</taxon>
        <taxon>Kitasatosporales</taxon>
        <taxon>Streptomycetaceae</taxon>
        <taxon>Streptomyces</taxon>
    </lineage>
</organism>
<evidence type="ECO:0000313" key="1">
    <source>
        <dbReference type="EMBL" id="MFG3013557.1"/>
    </source>
</evidence>
<evidence type="ECO:0000313" key="2">
    <source>
        <dbReference type="Proteomes" id="UP001604267"/>
    </source>
</evidence>
<gene>
    <name evidence="1" type="ORF">ACGFZB_24450</name>
</gene>
<comment type="caution">
    <text evidence="1">The sequence shown here is derived from an EMBL/GenBank/DDBJ whole genome shotgun (WGS) entry which is preliminary data.</text>
</comment>
<accession>A0ABW7BCD2</accession>